<evidence type="ECO:0000313" key="3">
    <source>
        <dbReference type="Proteomes" id="UP000237105"/>
    </source>
</evidence>
<accession>A0A2P5AZX4</accession>
<protein>
    <recommendedName>
        <fullName evidence="1">UBP8/5-like ubiquitin-like domain-containing protein</fullName>
    </recommendedName>
</protein>
<evidence type="ECO:0000259" key="1">
    <source>
        <dbReference type="Pfam" id="PF25242"/>
    </source>
</evidence>
<dbReference type="EMBL" id="JXTB01000400">
    <property type="protein sequence ID" value="PON42084.1"/>
    <property type="molecule type" value="Genomic_DNA"/>
</dbReference>
<dbReference type="Proteomes" id="UP000237105">
    <property type="component" value="Unassembled WGS sequence"/>
</dbReference>
<dbReference type="OrthoDB" id="292964at2759"/>
<name>A0A2P5AZX4_PARAD</name>
<dbReference type="AlphaFoldDB" id="A0A2P5AZX4"/>
<evidence type="ECO:0000313" key="2">
    <source>
        <dbReference type="EMBL" id="PON42084.1"/>
    </source>
</evidence>
<sequence>MTRLSEKLRLSLLLHKPTRFLSLKLSDLSASTLHLCKSLARAIASKTLAFFTMDDIFTMDDVDFRDLDRSSNFRSQRPRLLDNDDGDGDLLDPEADSEKVYLVADGWWKEVQTPADFVEGVSYYVSSNNNDADSEILLNLGKNDDAQEGFSGREYALFTEATWVRALKRHNNLHAVKMDFGTLSGVEDFSQNVFPLQIKLFVSMETNSLVVNIAKKDNRIDSYNRACQIFISESEPVSKLTFNHLHFDPFDDVYSFMS</sequence>
<reference evidence="3" key="1">
    <citation type="submission" date="2016-06" db="EMBL/GenBank/DDBJ databases">
        <title>Parallel loss of symbiosis genes in relatives of nitrogen-fixing non-legume Parasponia.</title>
        <authorList>
            <person name="Van Velzen R."/>
            <person name="Holmer R."/>
            <person name="Bu F."/>
            <person name="Rutten L."/>
            <person name="Van Zeijl A."/>
            <person name="Liu W."/>
            <person name="Santuari L."/>
            <person name="Cao Q."/>
            <person name="Sharma T."/>
            <person name="Shen D."/>
            <person name="Roswanjaya Y."/>
            <person name="Wardhani T."/>
            <person name="Kalhor M.S."/>
            <person name="Jansen J."/>
            <person name="Van den Hoogen J."/>
            <person name="Gungor B."/>
            <person name="Hartog M."/>
            <person name="Hontelez J."/>
            <person name="Verver J."/>
            <person name="Yang W.-C."/>
            <person name="Schijlen E."/>
            <person name="Repin R."/>
            <person name="Schilthuizen M."/>
            <person name="Schranz E."/>
            <person name="Heidstra R."/>
            <person name="Miyata K."/>
            <person name="Fedorova E."/>
            <person name="Kohlen W."/>
            <person name="Bisseling T."/>
            <person name="Smit S."/>
            <person name="Geurts R."/>
        </authorList>
    </citation>
    <scope>NUCLEOTIDE SEQUENCE [LARGE SCALE GENOMIC DNA]</scope>
    <source>
        <strain evidence="3">cv. WU1-14</strain>
    </source>
</reference>
<feature type="domain" description="UBP8/5-like ubiquitin-like" evidence="1">
    <location>
        <begin position="198"/>
        <end position="238"/>
    </location>
</feature>
<gene>
    <name evidence="2" type="ORF">PanWU01x14_284740</name>
</gene>
<dbReference type="InterPro" id="IPR057372">
    <property type="entry name" value="Ubiquitin_UBP8/5"/>
</dbReference>
<dbReference type="STRING" id="3476.A0A2P5AZX4"/>
<proteinExistence type="predicted"/>
<dbReference type="Pfam" id="PF25242">
    <property type="entry name" value="Ubiquitin_UBP8"/>
    <property type="match status" value="1"/>
</dbReference>
<keyword evidence="3" id="KW-1185">Reference proteome</keyword>
<organism evidence="2 3">
    <name type="scientific">Parasponia andersonii</name>
    <name type="common">Sponia andersonii</name>
    <dbReference type="NCBI Taxonomy" id="3476"/>
    <lineage>
        <taxon>Eukaryota</taxon>
        <taxon>Viridiplantae</taxon>
        <taxon>Streptophyta</taxon>
        <taxon>Embryophyta</taxon>
        <taxon>Tracheophyta</taxon>
        <taxon>Spermatophyta</taxon>
        <taxon>Magnoliopsida</taxon>
        <taxon>eudicotyledons</taxon>
        <taxon>Gunneridae</taxon>
        <taxon>Pentapetalae</taxon>
        <taxon>rosids</taxon>
        <taxon>fabids</taxon>
        <taxon>Rosales</taxon>
        <taxon>Cannabaceae</taxon>
        <taxon>Parasponia</taxon>
    </lineage>
</organism>
<comment type="caution">
    <text evidence="2">The sequence shown here is derived from an EMBL/GenBank/DDBJ whole genome shotgun (WGS) entry which is preliminary data.</text>
</comment>